<evidence type="ECO:0000256" key="6">
    <source>
        <dbReference type="HAMAP-Rule" id="MF_01974"/>
    </source>
</evidence>
<comment type="caution">
    <text evidence="9">The sequence shown here is derived from an EMBL/GenBank/DDBJ whole genome shotgun (WGS) entry which is preliminary data.</text>
</comment>
<evidence type="ECO:0000313" key="10">
    <source>
        <dbReference type="Proteomes" id="UP000178851"/>
    </source>
</evidence>
<comment type="catalytic activity">
    <reaction evidence="6 7">
        <text>Release of N-terminal amino acids, preferentially methionine, from peptides and arylamides.</text>
        <dbReference type="EC" id="3.4.11.18"/>
    </reaction>
</comment>
<comment type="cofactor">
    <cofactor evidence="6">
        <name>Co(2+)</name>
        <dbReference type="ChEBI" id="CHEBI:48828"/>
    </cofactor>
    <cofactor evidence="6">
        <name>Zn(2+)</name>
        <dbReference type="ChEBI" id="CHEBI:29105"/>
    </cofactor>
    <cofactor evidence="6">
        <name>Mn(2+)</name>
        <dbReference type="ChEBI" id="CHEBI:29035"/>
    </cofactor>
    <cofactor evidence="6">
        <name>Fe(2+)</name>
        <dbReference type="ChEBI" id="CHEBI:29033"/>
    </cofactor>
    <text evidence="6">Binds 2 divalent metal cations per subunit. Has a high-affinity and a low affinity metal-binding site. The true nature of the physiological cofactor is under debate. The enzyme is active with cobalt, zinc, manganese or divalent iron ions. Most likely, methionine aminopeptidases function as mononuclear Fe(2+)-metalloproteases under physiological conditions, and the catalytically relevant metal-binding site has been assigned to the histidine-containing high-affinity site.</text>
</comment>
<evidence type="ECO:0000256" key="1">
    <source>
        <dbReference type="ARBA" id="ARBA00002521"/>
    </source>
</evidence>
<keyword evidence="4 6" id="KW-0479">Metal-binding</keyword>
<dbReference type="GO" id="GO:0006508">
    <property type="term" value="P:proteolysis"/>
    <property type="evidence" value="ECO:0007669"/>
    <property type="project" value="UniProtKB-KW"/>
</dbReference>
<keyword evidence="5 6" id="KW-0378">Hydrolase</keyword>
<dbReference type="PANTHER" id="PTHR43330">
    <property type="entry name" value="METHIONINE AMINOPEPTIDASE"/>
    <property type="match status" value="1"/>
</dbReference>
<feature type="binding site" evidence="6">
    <location>
        <position position="78"/>
    </location>
    <ligand>
        <name>substrate</name>
    </ligand>
</feature>
<evidence type="ECO:0000256" key="7">
    <source>
        <dbReference type="RuleBase" id="RU003653"/>
    </source>
</evidence>
<dbReference type="InterPro" id="IPR001714">
    <property type="entry name" value="Pept_M24_MAP"/>
</dbReference>
<evidence type="ECO:0000259" key="8">
    <source>
        <dbReference type="Pfam" id="PF00557"/>
    </source>
</evidence>
<accession>A0A1F7YA53</accession>
<evidence type="ECO:0000313" key="9">
    <source>
        <dbReference type="EMBL" id="OGM24207.1"/>
    </source>
</evidence>
<evidence type="ECO:0000256" key="4">
    <source>
        <dbReference type="ARBA" id="ARBA00022723"/>
    </source>
</evidence>
<organism evidence="9 10">
    <name type="scientific">Candidatus Woesebacteria bacterium RIFCSPHIGHO2_01_FULL_39_28</name>
    <dbReference type="NCBI Taxonomy" id="1802496"/>
    <lineage>
        <taxon>Bacteria</taxon>
        <taxon>Candidatus Woeseibacteriota</taxon>
    </lineage>
</organism>
<feature type="binding site" evidence="6">
    <location>
        <position position="107"/>
    </location>
    <ligand>
        <name>a divalent metal cation</name>
        <dbReference type="ChEBI" id="CHEBI:60240"/>
        <label>2</label>
        <note>catalytic</note>
    </ligand>
</feature>
<feature type="binding site" evidence="6">
    <location>
        <position position="235"/>
    </location>
    <ligand>
        <name>a divalent metal cation</name>
        <dbReference type="ChEBI" id="CHEBI:60240"/>
        <label>1</label>
    </ligand>
</feature>
<dbReference type="Gene3D" id="3.90.230.10">
    <property type="entry name" value="Creatinase/methionine aminopeptidase superfamily"/>
    <property type="match status" value="1"/>
</dbReference>
<reference evidence="9 10" key="1">
    <citation type="journal article" date="2016" name="Nat. Commun.">
        <title>Thousands of microbial genomes shed light on interconnected biogeochemical processes in an aquifer system.</title>
        <authorList>
            <person name="Anantharaman K."/>
            <person name="Brown C.T."/>
            <person name="Hug L.A."/>
            <person name="Sharon I."/>
            <person name="Castelle C.J."/>
            <person name="Probst A.J."/>
            <person name="Thomas B.C."/>
            <person name="Singh A."/>
            <person name="Wilkins M.J."/>
            <person name="Karaoz U."/>
            <person name="Brodie E.L."/>
            <person name="Williams K.H."/>
            <person name="Hubbard S.S."/>
            <person name="Banfield J.F."/>
        </authorList>
    </citation>
    <scope>NUCLEOTIDE SEQUENCE [LARGE SCALE GENOMIC DNA]</scope>
</reference>
<dbReference type="NCBIfam" id="TIGR00500">
    <property type="entry name" value="met_pdase_I"/>
    <property type="match status" value="1"/>
</dbReference>
<feature type="binding site" evidence="6">
    <location>
        <position position="169"/>
    </location>
    <ligand>
        <name>a divalent metal cation</name>
        <dbReference type="ChEBI" id="CHEBI:60240"/>
        <label>2</label>
        <note>catalytic</note>
    </ligand>
</feature>
<dbReference type="GO" id="GO:0070006">
    <property type="term" value="F:metalloaminopeptidase activity"/>
    <property type="evidence" value="ECO:0007669"/>
    <property type="project" value="UniProtKB-UniRule"/>
</dbReference>
<protein>
    <recommendedName>
        <fullName evidence="6 7">Methionine aminopeptidase</fullName>
        <shortName evidence="6">MAP</shortName>
        <shortName evidence="6">MetAP</shortName>
        <ecNumber evidence="6 7">3.4.11.18</ecNumber>
    </recommendedName>
    <alternativeName>
        <fullName evidence="6">Peptidase M</fullName>
    </alternativeName>
</protein>
<dbReference type="SUPFAM" id="SSF55920">
    <property type="entry name" value="Creatinase/aminopeptidase"/>
    <property type="match status" value="1"/>
</dbReference>
<dbReference type="AlphaFoldDB" id="A0A1F7YA53"/>
<comment type="function">
    <text evidence="1 6">Removes the N-terminal methionine from nascent proteins. The N-terminal methionine is often cleaved when the second residue in the primary sequence is small and uncharged (Met-Ala-, Cys, Gly, Pro, Ser, Thr, or Val). Requires deformylation of the N(alpha)-formylated initiator methionine before it can be hydrolyzed.</text>
</comment>
<dbReference type="PRINTS" id="PR00599">
    <property type="entry name" value="MAPEPTIDASE"/>
</dbReference>
<feature type="domain" description="Peptidase M24" evidence="8">
    <location>
        <begin position="14"/>
        <end position="242"/>
    </location>
</feature>
<feature type="binding site" evidence="6">
    <location>
        <position position="96"/>
    </location>
    <ligand>
        <name>a divalent metal cation</name>
        <dbReference type="ChEBI" id="CHEBI:60240"/>
        <label>1</label>
    </ligand>
</feature>
<dbReference type="GO" id="GO:0004239">
    <property type="term" value="F:initiator methionyl aminopeptidase activity"/>
    <property type="evidence" value="ECO:0007669"/>
    <property type="project" value="UniProtKB-UniRule"/>
</dbReference>
<gene>
    <name evidence="6" type="primary">map</name>
    <name evidence="9" type="ORF">A2627_04830</name>
</gene>
<evidence type="ECO:0000256" key="2">
    <source>
        <dbReference type="ARBA" id="ARBA00022438"/>
    </source>
</evidence>
<dbReference type="EC" id="3.4.11.18" evidence="6 7"/>
<dbReference type="EMBL" id="MGGI01000033">
    <property type="protein sequence ID" value="OGM24207.1"/>
    <property type="molecule type" value="Genomic_DNA"/>
</dbReference>
<evidence type="ECO:0000256" key="5">
    <source>
        <dbReference type="ARBA" id="ARBA00022801"/>
    </source>
</evidence>
<feature type="binding site" evidence="6">
    <location>
        <position position="107"/>
    </location>
    <ligand>
        <name>a divalent metal cation</name>
        <dbReference type="ChEBI" id="CHEBI:60240"/>
        <label>1</label>
    </ligand>
</feature>
<sequence>MGIDIKNSDQVKIMAEGGKKLARIKKELEAFVKPGMNALDVENLVTPLIEKVGARPSFKMVPNYFWSTCININDGIVHGIPHKKLVFRQGDIVSIDLGIFYKGYHTDTSVSFLLGNDPKKQNFLKVGEEALDKAIEVTRIGNKIGDISKIIEKTLAQSGFNPIRDLVGHGVGRKLHERPFIPCFVSEGGDENVEIREGFVLAIEVMYCLGKPNLIVDSDRWTIRTKDGKISGLFEDTVAVTKKGPEILTN</sequence>
<dbReference type="GO" id="GO:0005829">
    <property type="term" value="C:cytosol"/>
    <property type="evidence" value="ECO:0007669"/>
    <property type="project" value="TreeGrafter"/>
</dbReference>
<dbReference type="HAMAP" id="MF_01974">
    <property type="entry name" value="MetAP_1"/>
    <property type="match status" value="1"/>
</dbReference>
<feature type="binding site" evidence="6">
    <location>
        <position position="204"/>
    </location>
    <ligand>
        <name>a divalent metal cation</name>
        <dbReference type="ChEBI" id="CHEBI:60240"/>
        <label>2</label>
        <note>catalytic</note>
    </ligand>
</feature>
<dbReference type="Proteomes" id="UP000178851">
    <property type="component" value="Unassembled WGS sequence"/>
</dbReference>
<keyword evidence="3 6" id="KW-0645">Protease</keyword>
<dbReference type="InterPro" id="IPR002467">
    <property type="entry name" value="Pept_M24A_MAP1"/>
</dbReference>
<dbReference type="PANTHER" id="PTHR43330:SF27">
    <property type="entry name" value="METHIONINE AMINOPEPTIDASE"/>
    <property type="match status" value="1"/>
</dbReference>
<evidence type="ECO:0000256" key="3">
    <source>
        <dbReference type="ARBA" id="ARBA00022670"/>
    </source>
</evidence>
<keyword evidence="2 6" id="KW-0031">Aminopeptidase</keyword>
<comment type="subunit">
    <text evidence="6">Monomer.</text>
</comment>
<name>A0A1F7YA53_9BACT</name>
<dbReference type="Pfam" id="PF00557">
    <property type="entry name" value="Peptidase_M24"/>
    <property type="match status" value="1"/>
</dbReference>
<feature type="binding site" evidence="6">
    <location>
        <position position="235"/>
    </location>
    <ligand>
        <name>a divalent metal cation</name>
        <dbReference type="ChEBI" id="CHEBI:60240"/>
        <label>2</label>
        <note>catalytic</note>
    </ligand>
</feature>
<dbReference type="InterPro" id="IPR000994">
    <property type="entry name" value="Pept_M24"/>
</dbReference>
<dbReference type="GO" id="GO:0046872">
    <property type="term" value="F:metal ion binding"/>
    <property type="evidence" value="ECO:0007669"/>
    <property type="project" value="UniProtKB-UniRule"/>
</dbReference>
<dbReference type="InterPro" id="IPR036005">
    <property type="entry name" value="Creatinase/aminopeptidase-like"/>
</dbReference>
<comment type="similarity">
    <text evidence="6">Belongs to the peptidase M24A family. Methionine aminopeptidase type 1 subfamily.</text>
</comment>
<feature type="binding site" evidence="6">
    <location>
        <position position="176"/>
    </location>
    <ligand>
        <name>substrate</name>
    </ligand>
</feature>
<proteinExistence type="inferred from homology"/>